<dbReference type="GO" id="GO:0004185">
    <property type="term" value="F:serine-type carboxypeptidase activity"/>
    <property type="evidence" value="ECO:0007669"/>
    <property type="project" value="InterPro"/>
</dbReference>
<protein>
    <submittedName>
        <fullName evidence="2">Uncharacterized protein</fullName>
    </submittedName>
</protein>
<reference evidence="2" key="1">
    <citation type="submission" date="2019-09" db="EMBL/GenBank/DDBJ databases">
        <title>Draft genome information of white flower Hibiscus syriacus.</title>
        <authorList>
            <person name="Kim Y.-M."/>
        </authorList>
    </citation>
    <scope>NUCLEOTIDE SEQUENCE [LARGE SCALE GENOMIC DNA]</scope>
    <source>
        <strain evidence="2">YM2019G1</strain>
    </source>
</reference>
<evidence type="ECO:0000313" key="3">
    <source>
        <dbReference type="Proteomes" id="UP000436088"/>
    </source>
</evidence>
<comment type="similarity">
    <text evidence="1">Belongs to the peptidase S10 family.</text>
</comment>
<dbReference type="AlphaFoldDB" id="A0A6A3AQN5"/>
<organism evidence="2 3">
    <name type="scientific">Hibiscus syriacus</name>
    <name type="common">Rose of Sharon</name>
    <dbReference type="NCBI Taxonomy" id="106335"/>
    <lineage>
        <taxon>Eukaryota</taxon>
        <taxon>Viridiplantae</taxon>
        <taxon>Streptophyta</taxon>
        <taxon>Embryophyta</taxon>
        <taxon>Tracheophyta</taxon>
        <taxon>Spermatophyta</taxon>
        <taxon>Magnoliopsida</taxon>
        <taxon>eudicotyledons</taxon>
        <taxon>Gunneridae</taxon>
        <taxon>Pentapetalae</taxon>
        <taxon>rosids</taxon>
        <taxon>malvids</taxon>
        <taxon>Malvales</taxon>
        <taxon>Malvaceae</taxon>
        <taxon>Malvoideae</taxon>
        <taxon>Hibiscus</taxon>
    </lineage>
</organism>
<name>A0A6A3AQN5_HIBSY</name>
<proteinExistence type="inferred from homology"/>
<dbReference type="EMBL" id="VEPZ02000980">
    <property type="protein sequence ID" value="KAE8705657.1"/>
    <property type="molecule type" value="Genomic_DNA"/>
</dbReference>
<dbReference type="GO" id="GO:0006508">
    <property type="term" value="P:proteolysis"/>
    <property type="evidence" value="ECO:0007669"/>
    <property type="project" value="InterPro"/>
</dbReference>
<dbReference type="Proteomes" id="UP000436088">
    <property type="component" value="Unassembled WGS sequence"/>
</dbReference>
<accession>A0A6A3AQN5</accession>
<sequence>MVVLFNTSIGVGPGCSSLGFGAFMEQGPFQPGDVNLVKIHIDGIWSPIGVGFSYSNTSSDCIGVKLNDTSTGEFNMK</sequence>
<keyword evidence="3" id="KW-1185">Reference proteome</keyword>
<dbReference type="InterPro" id="IPR029058">
    <property type="entry name" value="AB_hydrolase_fold"/>
</dbReference>
<dbReference type="SUPFAM" id="SSF53474">
    <property type="entry name" value="alpha/beta-Hydrolases"/>
    <property type="match status" value="1"/>
</dbReference>
<dbReference type="InterPro" id="IPR001563">
    <property type="entry name" value="Peptidase_S10"/>
</dbReference>
<gene>
    <name evidence="2" type="ORF">F3Y22_tig00110419pilonHSYRG00155</name>
</gene>
<evidence type="ECO:0000313" key="2">
    <source>
        <dbReference type="EMBL" id="KAE8705657.1"/>
    </source>
</evidence>
<comment type="caution">
    <text evidence="2">The sequence shown here is derived from an EMBL/GenBank/DDBJ whole genome shotgun (WGS) entry which is preliminary data.</text>
</comment>
<dbReference type="Gene3D" id="3.40.50.1820">
    <property type="entry name" value="alpha/beta hydrolase"/>
    <property type="match status" value="1"/>
</dbReference>
<evidence type="ECO:0000256" key="1">
    <source>
        <dbReference type="ARBA" id="ARBA00009431"/>
    </source>
</evidence>
<dbReference type="Pfam" id="PF00450">
    <property type="entry name" value="Peptidase_S10"/>
    <property type="match status" value="1"/>
</dbReference>